<dbReference type="Pfam" id="PF02995">
    <property type="entry name" value="DUF229"/>
    <property type="match status" value="1"/>
</dbReference>
<sequence length="500" mass="58156">MTSDIVRIHCRSSEGDTFDKVLVGIAYKKQLHNFTGARNPHKMNLNVLLVGFDSISRMTAIRKYVKTRDYILNKLNGIELEGYNIVGDGTPQALIPILTGTTEIELPESRRGFKNARHVDGHPFIWKDYKKDGYITHFVEDLPPISIFNHRMVGFNHQPTDHYGRPYYLASESRVELYFPFCYKGSKKHNIFLKMFEDFFDMYPNKMKFGFGFHSEISHDDNNRIELFDEDVYLWLKSLEDKGHLNNTMLIFMSDHGARFSQFRATSQGKLEERMPFFTFTFPKWFEKVYPDAMQNFRINSKRLVTPFDIHATMYHMINYDGTGIGDVNNRGISLFREIPKHRTCAHAFVEPHWCACLDWQVVEANSPLLKRAIFVSISSINKWIQTASNQCHFLRISKITRSKQYHANSRMLKFKKSADNHGRIADLSSKTTYDETFYQITFITEPGSGLFEVTVRHNLKSNEMTIGLSDVSRTNAYGDDPKCIKDTLPHLERFCKCKT</sequence>
<evidence type="ECO:0000313" key="1">
    <source>
        <dbReference type="EMBL" id="ESP05359.1"/>
    </source>
</evidence>
<gene>
    <name evidence="1" type="ORF">LOTGIDRAFT_181204</name>
</gene>
<dbReference type="Gene3D" id="3.40.720.10">
    <property type="entry name" value="Alkaline Phosphatase, subunit A"/>
    <property type="match status" value="1"/>
</dbReference>
<dbReference type="STRING" id="225164.V4AMG6"/>
<dbReference type="HOGENOM" id="CLU_018076_0_0_1"/>
<proteinExistence type="predicted"/>
<dbReference type="GeneID" id="20244429"/>
<protein>
    <recommendedName>
        <fullName evidence="3">Sulfatase N-terminal domain-containing protein</fullName>
    </recommendedName>
</protein>
<dbReference type="PANTHER" id="PTHR10974:SF73">
    <property type="entry name" value="FI21235P1"/>
    <property type="match status" value="1"/>
</dbReference>
<dbReference type="RefSeq" id="XP_009043904.1">
    <property type="nucleotide sequence ID" value="XM_009045656.1"/>
</dbReference>
<dbReference type="OMA" id="NLANECI"/>
<evidence type="ECO:0008006" key="3">
    <source>
        <dbReference type="Google" id="ProtNLM"/>
    </source>
</evidence>
<dbReference type="KEGG" id="lgi:LOTGIDRAFT_181204"/>
<dbReference type="InterPro" id="IPR004245">
    <property type="entry name" value="DUF229"/>
</dbReference>
<dbReference type="InterPro" id="IPR017850">
    <property type="entry name" value="Alkaline_phosphatase_core_sf"/>
</dbReference>
<dbReference type="SUPFAM" id="SSF53649">
    <property type="entry name" value="Alkaline phosphatase-like"/>
    <property type="match status" value="1"/>
</dbReference>
<keyword evidence="2" id="KW-1185">Reference proteome</keyword>
<dbReference type="EMBL" id="KB199650">
    <property type="protein sequence ID" value="ESP05359.1"/>
    <property type="molecule type" value="Genomic_DNA"/>
</dbReference>
<evidence type="ECO:0000313" key="2">
    <source>
        <dbReference type="Proteomes" id="UP000030746"/>
    </source>
</evidence>
<dbReference type="Proteomes" id="UP000030746">
    <property type="component" value="Unassembled WGS sequence"/>
</dbReference>
<dbReference type="FunFam" id="3.40.720.10:FF:000017">
    <property type="entry name" value="Predicted protein"/>
    <property type="match status" value="1"/>
</dbReference>
<organism evidence="1 2">
    <name type="scientific">Lottia gigantea</name>
    <name type="common">Giant owl limpet</name>
    <dbReference type="NCBI Taxonomy" id="225164"/>
    <lineage>
        <taxon>Eukaryota</taxon>
        <taxon>Metazoa</taxon>
        <taxon>Spiralia</taxon>
        <taxon>Lophotrochozoa</taxon>
        <taxon>Mollusca</taxon>
        <taxon>Gastropoda</taxon>
        <taxon>Patellogastropoda</taxon>
        <taxon>Lottioidea</taxon>
        <taxon>Lottiidae</taxon>
        <taxon>Lottia</taxon>
    </lineage>
</organism>
<dbReference type="GO" id="GO:0005615">
    <property type="term" value="C:extracellular space"/>
    <property type="evidence" value="ECO:0007669"/>
    <property type="project" value="TreeGrafter"/>
</dbReference>
<dbReference type="OrthoDB" id="413313at2759"/>
<dbReference type="AlphaFoldDB" id="V4AMG6"/>
<dbReference type="CTD" id="20244429"/>
<accession>V4AMG6</accession>
<reference evidence="1 2" key="1">
    <citation type="journal article" date="2013" name="Nature">
        <title>Insights into bilaterian evolution from three spiralian genomes.</title>
        <authorList>
            <person name="Simakov O."/>
            <person name="Marletaz F."/>
            <person name="Cho S.J."/>
            <person name="Edsinger-Gonzales E."/>
            <person name="Havlak P."/>
            <person name="Hellsten U."/>
            <person name="Kuo D.H."/>
            <person name="Larsson T."/>
            <person name="Lv J."/>
            <person name="Arendt D."/>
            <person name="Savage R."/>
            <person name="Osoegawa K."/>
            <person name="de Jong P."/>
            <person name="Grimwood J."/>
            <person name="Chapman J.A."/>
            <person name="Shapiro H."/>
            <person name="Aerts A."/>
            <person name="Otillar R.P."/>
            <person name="Terry A.Y."/>
            <person name="Boore J.L."/>
            <person name="Grigoriev I.V."/>
            <person name="Lindberg D.R."/>
            <person name="Seaver E.C."/>
            <person name="Weisblat D.A."/>
            <person name="Putnam N.H."/>
            <person name="Rokhsar D.S."/>
        </authorList>
    </citation>
    <scope>NUCLEOTIDE SEQUENCE [LARGE SCALE GENOMIC DNA]</scope>
</reference>
<dbReference type="PANTHER" id="PTHR10974">
    <property type="entry name" value="FI08016P-RELATED"/>
    <property type="match status" value="1"/>
</dbReference>
<dbReference type="CDD" id="cd16021">
    <property type="entry name" value="ALP_like"/>
    <property type="match status" value="1"/>
</dbReference>
<name>V4AMG6_LOTGI</name>